<keyword evidence="1" id="KW-1133">Transmembrane helix</keyword>
<keyword evidence="3" id="KW-1185">Reference proteome</keyword>
<sequence>MVFPVPRGQAFFGWLSPLQSSLGLHNVSGYLDILVLGDYGKTTELFPFFFFLVYAQKILHLFGIFCIHVLICPQTTFMFINVLCVSWGVRRLLTGVSECQKSASQHHLVFSLSSVPPVEGSFFSTEFRDHRQDSIVSGPRLPGHDSELTVIAGTQQVSEILPLSLGITAGIAYGHKLIKKLIGGKRQKTILSLIYEVEQLFWLIFFTKVFNPLLDSRNRNSSFLRSNVKYENLNPGRPKIAVKFIHLPPPMLYPKMKHMIRISSPQNYCSSCSEGDFIFFFNHLDVFPLWRLKKFSLPFLCNPAFLCTNYWQLHTHFSLFQVFISMTCFNYRHILSIILDFYPSPWEPAMALHVQDAIKFLNSNNSISENTRIFLLGNLQDHQPLGLSLTRISKTVWPNFFHQIAITCRFTESSPPMCIEYSLFSLLKTPGSMDRYIYTSICIPLPTTLPPCSSSPLPFPLSSLTPNPRSPLPAAPPLLPPHSSGPLLHKIQSNPLATQPAWFIPAAPSEVTLDNLLRIPKSLKILSFQQLLLRPAAILLPIKAPHRYSHNDEIPFIIFFNFVCLKLERLTSRYISSMLLNSLRETEIGEPPKYEQGILPPHLCSCRFAIEIALNYTGYLYCCFILFRFDLSFGGVRILKLESNTYQYPLLVKTTLIFIINLNKIRNQFVSKKMISLLIPQNKNVNQDSLLSGLWLSSSSDEGLRWGSALVQADINMITHFWECWKLSPGDCNTYGTPQLNPPFLKLKPKGIHTAGLGGLRTICQWGSRSNFFKC</sequence>
<evidence type="ECO:0000256" key="1">
    <source>
        <dbReference type="SAM" id="Phobius"/>
    </source>
</evidence>
<feature type="transmembrane region" description="Helical" evidence="1">
    <location>
        <begin position="47"/>
        <end position="71"/>
    </location>
</feature>
<organism evidence="2 3">
    <name type="scientific">Puccinia sorghi</name>
    <dbReference type="NCBI Taxonomy" id="27349"/>
    <lineage>
        <taxon>Eukaryota</taxon>
        <taxon>Fungi</taxon>
        <taxon>Dikarya</taxon>
        <taxon>Basidiomycota</taxon>
        <taxon>Pucciniomycotina</taxon>
        <taxon>Pucciniomycetes</taxon>
        <taxon>Pucciniales</taxon>
        <taxon>Pucciniaceae</taxon>
        <taxon>Puccinia</taxon>
    </lineage>
</organism>
<keyword evidence="1" id="KW-0812">Transmembrane</keyword>
<gene>
    <name evidence="2" type="ORF">VP01_3077g1</name>
</gene>
<dbReference type="EMBL" id="LAVV01008032">
    <property type="protein sequence ID" value="KNZ54011.1"/>
    <property type="molecule type" value="Genomic_DNA"/>
</dbReference>
<protein>
    <submittedName>
        <fullName evidence="2">Uncharacterized protein</fullName>
    </submittedName>
</protein>
<dbReference type="Proteomes" id="UP000037035">
    <property type="component" value="Unassembled WGS sequence"/>
</dbReference>
<name>A0A0L6UZP3_9BASI</name>
<accession>A0A0L6UZP3</accession>
<dbReference type="AlphaFoldDB" id="A0A0L6UZP3"/>
<proteinExistence type="predicted"/>
<reference evidence="2 3" key="1">
    <citation type="submission" date="2015-08" db="EMBL/GenBank/DDBJ databases">
        <title>Next Generation Sequencing and Analysis of the Genome of Puccinia sorghi L Schw, the Causal Agent of Maize Common Rust.</title>
        <authorList>
            <person name="Rochi L."/>
            <person name="Burguener G."/>
            <person name="Darino M."/>
            <person name="Turjanski A."/>
            <person name="Kreff E."/>
            <person name="Dieguez M.J."/>
            <person name="Sacco F."/>
        </authorList>
    </citation>
    <scope>NUCLEOTIDE SEQUENCE [LARGE SCALE GENOMIC DNA]</scope>
    <source>
        <strain evidence="2 3">RO10H11247</strain>
    </source>
</reference>
<comment type="caution">
    <text evidence="2">The sequence shown here is derived from an EMBL/GenBank/DDBJ whole genome shotgun (WGS) entry which is preliminary data.</text>
</comment>
<keyword evidence="1" id="KW-0472">Membrane</keyword>
<dbReference type="VEuPathDB" id="FungiDB:VP01_3077g1"/>
<evidence type="ECO:0000313" key="3">
    <source>
        <dbReference type="Proteomes" id="UP000037035"/>
    </source>
</evidence>
<evidence type="ECO:0000313" key="2">
    <source>
        <dbReference type="EMBL" id="KNZ54011.1"/>
    </source>
</evidence>